<reference evidence="1 2" key="1">
    <citation type="submission" date="2016-10" db="EMBL/GenBank/DDBJ databases">
        <authorList>
            <person name="de Groot N.N."/>
        </authorList>
    </citation>
    <scope>NUCLEOTIDE SEQUENCE [LARGE SCALE GENOMIC DNA]</scope>
    <source>
        <strain evidence="1 2">DSM 6793</strain>
    </source>
</reference>
<dbReference type="Proteomes" id="UP000199514">
    <property type="component" value="Unassembled WGS sequence"/>
</dbReference>
<keyword evidence="2" id="KW-1185">Reference proteome</keyword>
<proteinExistence type="predicted"/>
<evidence type="ECO:0000313" key="2">
    <source>
        <dbReference type="Proteomes" id="UP000199514"/>
    </source>
</evidence>
<protein>
    <recommendedName>
        <fullName evidence="3">Outer membrane protein beta-barrel domain-containing protein</fullName>
    </recommendedName>
</protein>
<name>A0A1I1FVY5_9BACT</name>
<evidence type="ECO:0000313" key="1">
    <source>
        <dbReference type="EMBL" id="SFC03182.1"/>
    </source>
</evidence>
<evidence type="ECO:0008006" key="3">
    <source>
        <dbReference type="Google" id="ProtNLM"/>
    </source>
</evidence>
<sequence>MHLQTIFNSFLKGLPFVMGLFFSSFSHAQKKNLPVTVSAFNQATSMPFSKFFTAPIHPGLAISSEFNYSKAPKRSRLFQTLGGSYYYHRYLNQAITFFSELGYEFRTKPGVEIAALLGVGYMCSFRTATEYSFKNGSYTSSKNGGVGRFTPSFSLETGYYLFPEKQTSPKLFARYQVWVEYPFSPDFIDLMPHTNVHLGIKFLMGSNNQQ</sequence>
<dbReference type="AlphaFoldDB" id="A0A1I1FVY5"/>
<organism evidence="1 2">
    <name type="scientific">Flexibacter flexilis DSM 6793</name>
    <dbReference type="NCBI Taxonomy" id="927664"/>
    <lineage>
        <taxon>Bacteria</taxon>
        <taxon>Pseudomonadati</taxon>
        <taxon>Bacteroidota</taxon>
        <taxon>Cytophagia</taxon>
        <taxon>Cytophagales</taxon>
        <taxon>Flexibacteraceae</taxon>
        <taxon>Flexibacter</taxon>
    </lineage>
</organism>
<dbReference type="STRING" id="927664.SAMN05421780_102334"/>
<gene>
    <name evidence="1" type="ORF">SAMN05421780_102334</name>
</gene>
<accession>A0A1I1FVY5</accession>
<dbReference type="EMBL" id="FOLE01000002">
    <property type="protein sequence ID" value="SFC03182.1"/>
    <property type="molecule type" value="Genomic_DNA"/>
</dbReference>